<dbReference type="GO" id="GO:0019877">
    <property type="term" value="P:diaminopimelate biosynthetic process"/>
    <property type="evidence" value="ECO:0007669"/>
    <property type="project" value="UniProtKB-UniRule"/>
</dbReference>
<feature type="binding site" evidence="12 15">
    <location>
        <position position="44"/>
    </location>
    <ligand>
        <name>pyruvate</name>
        <dbReference type="ChEBI" id="CHEBI:15361"/>
    </ligand>
</feature>
<feature type="site" description="Part of a proton relay during catalysis" evidence="12 16">
    <location>
        <position position="43"/>
    </location>
</feature>
<dbReference type="InterPro" id="IPR020624">
    <property type="entry name" value="Schiff_base-form_aldolases_CS"/>
</dbReference>
<dbReference type="InterPro" id="IPR005263">
    <property type="entry name" value="DapA"/>
</dbReference>
<dbReference type="STRING" id="1921010.MMIC_P1782"/>
<evidence type="ECO:0000313" key="17">
    <source>
        <dbReference type="EMBL" id="GAV20808.1"/>
    </source>
</evidence>
<evidence type="ECO:0000256" key="3">
    <source>
        <dbReference type="ARBA" id="ARBA00007592"/>
    </source>
</evidence>
<evidence type="ECO:0000256" key="5">
    <source>
        <dbReference type="ARBA" id="ARBA00022490"/>
    </source>
</evidence>
<comment type="subcellular location">
    <subcellularLocation>
        <location evidence="12">Cytoplasm</location>
    </subcellularLocation>
</comment>
<evidence type="ECO:0000256" key="8">
    <source>
        <dbReference type="ARBA" id="ARBA00023154"/>
    </source>
</evidence>
<feature type="site" description="L-lysine inhibitor binding; via carbonyl oxygen" evidence="16">
    <location>
        <position position="48"/>
    </location>
</feature>
<dbReference type="InterPro" id="IPR013785">
    <property type="entry name" value="Aldolase_TIM"/>
</dbReference>
<dbReference type="GO" id="GO:0005829">
    <property type="term" value="C:cytosol"/>
    <property type="evidence" value="ECO:0007669"/>
    <property type="project" value="TreeGrafter"/>
</dbReference>
<dbReference type="Gene3D" id="3.20.20.70">
    <property type="entry name" value="Aldolase class I"/>
    <property type="match status" value="1"/>
</dbReference>
<keyword evidence="7 12" id="KW-0220">Diaminopimelate biosynthesis</keyword>
<dbReference type="UniPathway" id="UPA00034">
    <property type="reaction ID" value="UER00017"/>
</dbReference>
<dbReference type="EC" id="4.3.3.7" evidence="4 12"/>
<dbReference type="InterPro" id="IPR002220">
    <property type="entry name" value="DapA-like"/>
</dbReference>
<keyword evidence="6 12" id="KW-0028">Amino-acid biosynthesis</keyword>
<feature type="site" description="L-lysine inhibitor binding" evidence="16">
    <location>
        <position position="106"/>
    </location>
</feature>
<dbReference type="CDD" id="cd00950">
    <property type="entry name" value="DHDPS"/>
    <property type="match status" value="1"/>
</dbReference>
<dbReference type="PRINTS" id="PR00146">
    <property type="entry name" value="DHPICSNTHASE"/>
</dbReference>
<name>A0A1L8CPH0_9PROT</name>
<dbReference type="Proteomes" id="UP000231632">
    <property type="component" value="Unassembled WGS sequence"/>
</dbReference>
<keyword evidence="5 12" id="KW-0963">Cytoplasm</keyword>
<dbReference type="SMART" id="SM01130">
    <property type="entry name" value="DHDPS"/>
    <property type="match status" value="1"/>
</dbReference>
<keyword evidence="8 12" id="KW-0457">Lysine biosynthesis</keyword>
<comment type="function">
    <text evidence="1 12">Catalyzes the condensation of (S)-aspartate-beta-semialdehyde [(S)-ASA] and pyruvate to 4-hydroxy-tetrahydrodipicolinate (HTPA).</text>
</comment>
<evidence type="ECO:0000256" key="14">
    <source>
        <dbReference type="PIRSR" id="PIRSR001365-1"/>
    </source>
</evidence>
<dbReference type="InterPro" id="IPR020625">
    <property type="entry name" value="Schiff_base-form_aldolases_AS"/>
</dbReference>
<feature type="site" description="L-lysine inhibitor binding" evidence="16">
    <location>
        <position position="79"/>
    </location>
</feature>
<dbReference type="RefSeq" id="WP_072660109.1">
    <property type="nucleotide sequence ID" value="NZ_BDFD01000015.1"/>
</dbReference>
<accession>A0A1L8CPH0</accession>
<keyword evidence="9 12" id="KW-0456">Lyase</keyword>
<dbReference type="PROSITE" id="PS00665">
    <property type="entry name" value="DHDPS_1"/>
    <property type="match status" value="1"/>
</dbReference>
<evidence type="ECO:0000256" key="16">
    <source>
        <dbReference type="PIRSR" id="PIRSR001365-3"/>
    </source>
</evidence>
<comment type="similarity">
    <text evidence="3 12 13">Belongs to the DapA family.</text>
</comment>
<dbReference type="NCBIfam" id="TIGR00674">
    <property type="entry name" value="dapA"/>
    <property type="match status" value="1"/>
</dbReference>
<dbReference type="SUPFAM" id="SSF51569">
    <property type="entry name" value="Aldolase"/>
    <property type="match status" value="1"/>
</dbReference>
<feature type="site" description="L-lysine inhibitor binding" evidence="16">
    <location>
        <position position="83"/>
    </location>
</feature>
<evidence type="ECO:0000256" key="10">
    <source>
        <dbReference type="ARBA" id="ARBA00023270"/>
    </source>
</evidence>
<dbReference type="PIRSF" id="PIRSF001365">
    <property type="entry name" value="DHDPS"/>
    <property type="match status" value="1"/>
</dbReference>
<evidence type="ECO:0000313" key="18">
    <source>
        <dbReference type="Proteomes" id="UP000231632"/>
    </source>
</evidence>
<feature type="binding site" evidence="12 15">
    <location>
        <position position="202"/>
    </location>
    <ligand>
        <name>pyruvate</name>
        <dbReference type="ChEBI" id="CHEBI:15361"/>
    </ligand>
</feature>
<evidence type="ECO:0000256" key="11">
    <source>
        <dbReference type="ARBA" id="ARBA00047836"/>
    </source>
</evidence>
<sequence>MFHGTMTALVTPFSNGFIDEDAFRAHLDRQIEAGVNGVVPAGTTGEAATLSFDEHKEIIRIAVEQVAGRVPVIAGTGSNNTAESIELTAAAKALGADAALLISPYYNKPTQEGIYQHYKAVADAVHLPQVIYNVPGRTNSNILPETVGRLSHVSNIIAIKDATADMEQLVQTIDACDGRMEFYSGDDATVMPFMAMGGHGVISVVSNVAPRSMAALTTAMRKGDVDLARRLQFTMSALNQAMFVQSNPIPVKAACAALGWMENTLRLPLLPLSGEDALQLIDAMQAFEADLPSGIERLELVNN</sequence>
<gene>
    <name evidence="12" type="primary">dapA</name>
    <name evidence="17" type="ORF">MMIC_P1782</name>
</gene>
<evidence type="ECO:0000256" key="12">
    <source>
        <dbReference type="HAMAP-Rule" id="MF_00418"/>
    </source>
</evidence>
<dbReference type="PANTHER" id="PTHR12128">
    <property type="entry name" value="DIHYDRODIPICOLINATE SYNTHASE"/>
    <property type="match status" value="1"/>
</dbReference>
<organism evidence="17 18">
    <name type="scientific">Mariprofundus micogutta</name>
    <dbReference type="NCBI Taxonomy" id="1921010"/>
    <lineage>
        <taxon>Bacteria</taxon>
        <taxon>Pseudomonadati</taxon>
        <taxon>Pseudomonadota</taxon>
        <taxon>Candidatius Mariprofundia</taxon>
        <taxon>Mariprofundales</taxon>
        <taxon>Mariprofundaceae</taxon>
        <taxon>Mariprofundus</taxon>
    </lineage>
</organism>
<protein>
    <recommendedName>
        <fullName evidence="4 12">4-hydroxy-tetrahydrodipicolinate synthase</fullName>
        <shortName evidence="12">HTPA synthase</shortName>
        <ecNumber evidence="4 12">4.3.3.7</ecNumber>
    </recommendedName>
</protein>
<dbReference type="PROSITE" id="PS00666">
    <property type="entry name" value="DHDPS_2"/>
    <property type="match status" value="1"/>
</dbReference>
<evidence type="ECO:0000256" key="6">
    <source>
        <dbReference type="ARBA" id="ARBA00022605"/>
    </source>
</evidence>
<evidence type="ECO:0000256" key="9">
    <source>
        <dbReference type="ARBA" id="ARBA00023239"/>
    </source>
</evidence>
<feature type="active site" description="Proton donor/acceptor" evidence="12 14">
    <location>
        <position position="132"/>
    </location>
</feature>
<dbReference type="AlphaFoldDB" id="A0A1L8CPH0"/>
<evidence type="ECO:0000256" key="2">
    <source>
        <dbReference type="ARBA" id="ARBA00005120"/>
    </source>
</evidence>
<dbReference type="OrthoDB" id="5289717at2"/>
<evidence type="ECO:0000256" key="4">
    <source>
        <dbReference type="ARBA" id="ARBA00012086"/>
    </source>
</evidence>
<feature type="site" description="L-lysine inhibitor binding" evidence="16">
    <location>
        <position position="105"/>
    </location>
</feature>
<comment type="catalytic activity">
    <reaction evidence="11 12">
        <text>L-aspartate 4-semialdehyde + pyruvate = (2S,4S)-4-hydroxy-2,3,4,5-tetrahydrodipicolinate + H2O + H(+)</text>
        <dbReference type="Rhea" id="RHEA:34171"/>
        <dbReference type="ChEBI" id="CHEBI:15361"/>
        <dbReference type="ChEBI" id="CHEBI:15377"/>
        <dbReference type="ChEBI" id="CHEBI:15378"/>
        <dbReference type="ChEBI" id="CHEBI:67139"/>
        <dbReference type="ChEBI" id="CHEBI:537519"/>
        <dbReference type="EC" id="4.3.3.7"/>
    </reaction>
</comment>
<dbReference type="HAMAP" id="MF_00418">
    <property type="entry name" value="DapA"/>
    <property type="match status" value="1"/>
</dbReference>
<dbReference type="GO" id="GO:0008840">
    <property type="term" value="F:4-hydroxy-tetrahydrodipicolinate synthase activity"/>
    <property type="evidence" value="ECO:0007669"/>
    <property type="project" value="UniProtKB-UniRule"/>
</dbReference>
<proteinExistence type="inferred from homology"/>
<dbReference type="Pfam" id="PF00701">
    <property type="entry name" value="DHDPS"/>
    <property type="match status" value="1"/>
</dbReference>
<evidence type="ECO:0000256" key="1">
    <source>
        <dbReference type="ARBA" id="ARBA00003294"/>
    </source>
</evidence>
<reference evidence="17 18" key="1">
    <citation type="journal article" date="2017" name="Arch. Microbiol.">
        <title>Mariprofundus micogutta sp. nov., a novel iron-oxidizing zetaproteobacterium isolated from a deep-sea hydrothermal field at the Bayonnaise knoll of the Izu-Ogasawara arc, and a description of Mariprofundales ord. nov. and Zetaproteobacteria classis nov.</title>
        <authorList>
            <person name="Makita H."/>
            <person name="Tanaka E."/>
            <person name="Mitsunobu S."/>
            <person name="Miyazaki M."/>
            <person name="Nunoura T."/>
            <person name="Uematsu K."/>
            <person name="Takaki Y."/>
            <person name="Nishi S."/>
            <person name="Shimamura S."/>
            <person name="Takai K."/>
        </authorList>
    </citation>
    <scope>NUCLEOTIDE SEQUENCE [LARGE SCALE GENOMIC DNA]</scope>
    <source>
        <strain evidence="17 18">ET2</strain>
    </source>
</reference>
<evidence type="ECO:0000256" key="7">
    <source>
        <dbReference type="ARBA" id="ARBA00022915"/>
    </source>
</evidence>
<evidence type="ECO:0000256" key="13">
    <source>
        <dbReference type="PIRNR" id="PIRNR001365"/>
    </source>
</evidence>
<keyword evidence="18" id="KW-1185">Reference proteome</keyword>
<feature type="site" description="Part of a proton relay during catalysis" evidence="12">
    <location>
        <position position="106"/>
    </location>
</feature>
<feature type="active site" description="Schiff-base intermediate with substrate" evidence="12 14">
    <location>
        <position position="160"/>
    </location>
</feature>
<comment type="subunit">
    <text evidence="12">Homotetramer; dimer of dimers.</text>
</comment>
<comment type="pathway">
    <text evidence="2 12">Amino-acid biosynthesis; L-lysine biosynthesis via DAP pathway; (S)-tetrahydrodipicolinate from L-aspartate: step 3/4.</text>
</comment>
<dbReference type="PANTHER" id="PTHR12128:SF66">
    <property type="entry name" value="4-HYDROXY-2-OXOGLUTARATE ALDOLASE, MITOCHONDRIAL"/>
    <property type="match status" value="1"/>
</dbReference>
<evidence type="ECO:0000256" key="15">
    <source>
        <dbReference type="PIRSR" id="PIRSR001365-2"/>
    </source>
</evidence>
<comment type="caution">
    <text evidence="17">The sequence shown here is derived from an EMBL/GenBank/DDBJ whole genome shotgun (WGS) entry which is preliminary data.</text>
</comment>
<keyword evidence="10 12" id="KW-0704">Schiff base</keyword>
<dbReference type="GO" id="GO:0009089">
    <property type="term" value="P:lysine biosynthetic process via diaminopimelate"/>
    <property type="evidence" value="ECO:0007669"/>
    <property type="project" value="UniProtKB-UniRule"/>
</dbReference>
<dbReference type="EMBL" id="BDFD01000015">
    <property type="protein sequence ID" value="GAV20808.1"/>
    <property type="molecule type" value="Genomic_DNA"/>
</dbReference>
<comment type="caution">
    <text evidence="12">Was originally thought to be a dihydrodipicolinate synthase (DHDPS), catalyzing the condensation of (S)-aspartate-beta-semialdehyde [(S)-ASA] and pyruvate to dihydrodipicolinate (DHDP). However, it was shown in E.coli that the product of the enzymatic reaction is not dihydrodipicolinate but in fact (4S)-4-hydroxy-2,3,4,5-tetrahydro-(2S)-dipicolinic acid (HTPA), and that the consecutive dehydration reaction leading to DHDP is not spontaneous but catalyzed by DapB.</text>
</comment>